<protein>
    <submittedName>
        <fullName evidence="3">Peroxiredoxin-6</fullName>
    </submittedName>
</protein>
<dbReference type="EMBL" id="CAMXCT030006568">
    <property type="protein sequence ID" value="CAL4803460.1"/>
    <property type="molecule type" value="Genomic_DNA"/>
</dbReference>
<comment type="caution">
    <text evidence="1">The sequence shown here is derived from an EMBL/GenBank/DDBJ whole genome shotgun (WGS) entry which is preliminary data.</text>
</comment>
<proteinExistence type="predicted"/>
<name>A0A9P1DU51_9DINO</name>
<evidence type="ECO:0000313" key="1">
    <source>
        <dbReference type="EMBL" id="CAI4016148.1"/>
    </source>
</evidence>
<dbReference type="EMBL" id="CAMXCT020006568">
    <property type="protein sequence ID" value="CAL1169523.1"/>
    <property type="molecule type" value="Genomic_DNA"/>
</dbReference>
<accession>A0A9P1DU51</accession>
<evidence type="ECO:0000313" key="4">
    <source>
        <dbReference type="Proteomes" id="UP001152797"/>
    </source>
</evidence>
<reference evidence="1" key="1">
    <citation type="submission" date="2022-10" db="EMBL/GenBank/DDBJ databases">
        <authorList>
            <person name="Chen Y."/>
            <person name="Dougan E. K."/>
            <person name="Chan C."/>
            <person name="Rhodes N."/>
            <person name="Thang M."/>
        </authorList>
    </citation>
    <scope>NUCLEOTIDE SEQUENCE</scope>
</reference>
<dbReference type="EMBL" id="CAMXCT010006568">
    <property type="protein sequence ID" value="CAI4016148.1"/>
    <property type="molecule type" value="Genomic_DNA"/>
</dbReference>
<dbReference type="Proteomes" id="UP001152797">
    <property type="component" value="Unassembled WGS sequence"/>
</dbReference>
<sequence>MPCFTHSKVLPSVPAPVQSLLGADVTSELVRMRQAVEAATGKPVEPRLRLDQREEEQETKLKMTEELREGLLENEKQLLVRTGLLSATLADVPESKFC</sequence>
<gene>
    <name evidence="1" type="ORF">C1SCF055_LOCUS40911</name>
</gene>
<evidence type="ECO:0000313" key="2">
    <source>
        <dbReference type="EMBL" id="CAL1169523.1"/>
    </source>
</evidence>
<organism evidence="1">
    <name type="scientific">Cladocopium goreaui</name>
    <dbReference type="NCBI Taxonomy" id="2562237"/>
    <lineage>
        <taxon>Eukaryota</taxon>
        <taxon>Sar</taxon>
        <taxon>Alveolata</taxon>
        <taxon>Dinophyceae</taxon>
        <taxon>Suessiales</taxon>
        <taxon>Symbiodiniaceae</taxon>
        <taxon>Cladocopium</taxon>
    </lineage>
</organism>
<keyword evidence="4" id="KW-1185">Reference proteome</keyword>
<reference evidence="2" key="2">
    <citation type="submission" date="2024-04" db="EMBL/GenBank/DDBJ databases">
        <authorList>
            <person name="Chen Y."/>
            <person name="Shah S."/>
            <person name="Dougan E. K."/>
            <person name="Thang M."/>
            <person name="Chan C."/>
        </authorList>
    </citation>
    <scope>NUCLEOTIDE SEQUENCE [LARGE SCALE GENOMIC DNA]</scope>
</reference>
<evidence type="ECO:0000313" key="3">
    <source>
        <dbReference type="EMBL" id="CAL4803460.1"/>
    </source>
</evidence>
<dbReference type="AlphaFoldDB" id="A0A9P1DU51"/>